<protein>
    <recommendedName>
        <fullName evidence="17">Butyryl-CoA dehydrogenase</fullName>
    </recommendedName>
</protein>
<dbReference type="EMBL" id="QRDT01000002">
    <property type="protein sequence ID" value="RED42037.1"/>
    <property type="molecule type" value="Genomic_DNA"/>
</dbReference>
<dbReference type="FunFam" id="2.40.110.10:FF:000001">
    <property type="entry name" value="Acyl-CoA dehydrogenase, mitochondrial"/>
    <property type="match status" value="1"/>
</dbReference>
<evidence type="ECO:0000256" key="3">
    <source>
        <dbReference type="ARBA" id="ARBA00009347"/>
    </source>
</evidence>
<dbReference type="InterPro" id="IPR006091">
    <property type="entry name" value="Acyl-CoA_Oxase/DH_mid-dom"/>
</dbReference>
<evidence type="ECO:0000256" key="8">
    <source>
        <dbReference type="PIRSR" id="PIRSR634178-1"/>
    </source>
</evidence>
<dbReference type="InterPro" id="IPR009100">
    <property type="entry name" value="AcylCoA_DH/oxidase_NM_dom_sf"/>
</dbReference>
<dbReference type="Gene3D" id="1.20.140.10">
    <property type="entry name" value="Butyryl-CoA Dehydrogenase, subunit A, domain 3"/>
    <property type="match status" value="1"/>
</dbReference>
<evidence type="ECO:0000313" key="13">
    <source>
        <dbReference type="EMBL" id="RED42037.1"/>
    </source>
</evidence>
<evidence type="ECO:0000256" key="2">
    <source>
        <dbReference type="ARBA" id="ARBA00005109"/>
    </source>
</evidence>
<keyword evidence="7 9" id="KW-0560">Oxidoreductase</keyword>
<dbReference type="InterPro" id="IPR009075">
    <property type="entry name" value="AcylCo_DH/oxidase_C"/>
</dbReference>
<proteinExistence type="inferred from homology"/>
<dbReference type="Proteomes" id="UP000252631">
    <property type="component" value="Unassembled WGS sequence"/>
</dbReference>
<feature type="domain" description="Acyl-CoA dehydrogenase/oxidase N-terminal" evidence="12">
    <location>
        <begin position="7"/>
        <end position="118"/>
    </location>
</feature>
<evidence type="ECO:0000259" key="10">
    <source>
        <dbReference type="Pfam" id="PF00441"/>
    </source>
</evidence>
<comment type="similarity">
    <text evidence="3 9">Belongs to the acyl-CoA dehydrogenase family.</text>
</comment>
<dbReference type="FunFam" id="1.20.140.10:FF:000001">
    <property type="entry name" value="Acyl-CoA dehydrogenase"/>
    <property type="match status" value="1"/>
</dbReference>
<dbReference type="InterPro" id="IPR052547">
    <property type="entry name" value="Mito_Isobutyryl-CoADH"/>
</dbReference>
<dbReference type="InterPro" id="IPR046373">
    <property type="entry name" value="Acyl-CoA_Oxase/DH_mid-dom_sf"/>
</dbReference>
<dbReference type="PANTHER" id="PTHR43831">
    <property type="entry name" value="ISOBUTYRYL-COA DEHYDROGENASE"/>
    <property type="match status" value="1"/>
</dbReference>
<evidence type="ECO:0000313" key="16">
    <source>
        <dbReference type="Proteomes" id="UP000256343"/>
    </source>
</evidence>
<feature type="domain" description="Acyl-CoA dehydrogenase/oxidase C-terminal" evidence="10">
    <location>
        <begin position="230"/>
        <end position="377"/>
    </location>
</feature>
<evidence type="ECO:0000256" key="7">
    <source>
        <dbReference type="ARBA" id="ARBA00023002"/>
    </source>
</evidence>
<evidence type="ECO:0000256" key="1">
    <source>
        <dbReference type="ARBA" id="ARBA00001974"/>
    </source>
</evidence>
<dbReference type="Pfam" id="PF00441">
    <property type="entry name" value="Acyl-CoA_dh_1"/>
    <property type="match status" value="1"/>
</dbReference>
<dbReference type="SUPFAM" id="SSF47203">
    <property type="entry name" value="Acyl-CoA dehydrogenase C-terminal domain-like"/>
    <property type="match status" value="1"/>
</dbReference>
<dbReference type="InterPro" id="IPR013786">
    <property type="entry name" value="AcylCoA_DH/ox_N"/>
</dbReference>
<keyword evidence="4" id="KW-0101">Branched-chain amino acid catabolism</keyword>
<dbReference type="PROSITE" id="PS00073">
    <property type="entry name" value="ACYL_COA_DH_2"/>
    <property type="match status" value="1"/>
</dbReference>
<evidence type="ECO:0000256" key="4">
    <source>
        <dbReference type="ARBA" id="ARBA00022456"/>
    </source>
</evidence>
<evidence type="ECO:0000313" key="14">
    <source>
        <dbReference type="EMBL" id="SSW89397.1"/>
    </source>
</evidence>
<comment type="cofactor">
    <cofactor evidence="1 9">
        <name>FAD</name>
        <dbReference type="ChEBI" id="CHEBI:57692"/>
    </cofactor>
</comment>
<dbReference type="InterPro" id="IPR006089">
    <property type="entry name" value="Acyl-CoA_DH_CS"/>
</dbReference>
<comment type="pathway">
    <text evidence="2">Amino-acid degradation; L-valine degradation.</text>
</comment>
<dbReference type="Pfam" id="PF02771">
    <property type="entry name" value="Acyl-CoA_dh_N"/>
    <property type="match status" value="1"/>
</dbReference>
<evidence type="ECO:0000256" key="9">
    <source>
        <dbReference type="RuleBase" id="RU362125"/>
    </source>
</evidence>
<name>A0A336JI97_9BRAD</name>
<evidence type="ECO:0000313" key="15">
    <source>
        <dbReference type="Proteomes" id="UP000252631"/>
    </source>
</evidence>
<dbReference type="Pfam" id="PF02770">
    <property type="entry name" value="Acyl-CoA_dh_M"/>
    <property type="match status" value="1"/>
</dbReference>
<accession>A0A336JI97</accession>
<keyword evidence="6 9" id="KW-0274">FAD</keyword>
<sequence length="382" mass="41442">MMQFDLNEDQIAIRDMARDFAAEKIAPHALKWDEDKHLPLDVIREAAALGIGGIYIRDDVGGSAMTRFDAALIFEALATGCPAVSAFISIHNMAAWMIDSYGSDAQRRRWLPKLCSMEQVASYCLTEPGSGSDAAALRTRAVRDGDTYVLNGQKQFISGAGANDLYVVMVRTGGDGPGGISTLVVDKDTPGLSFGANERKMGWNAQPTRTVIFENARVPVANRLGDEGIGFKIAMAGLDGGRLNIGACSLGGAQAALDKTLAYMKERKAFGKRLDEFQALQFRLADMATELEAARTLLWRAAAALDRKDADATKLCAMAKRFATDAGFGVANEALQLHGGYGYLAEYGIEKLVRDLRVHQILEGTNEIMRLIVSRKLLEANR</sequence>
<reference evidence="14 15" key="1">
    <citation type="submission" date="2017-08" db="EMBL/GenBank/DDBJ databases">
        <authorList>
            <person name="de Groot N.N."/>
        </authorList>
    </citation>
    <scope>NUCLEOTIDE SEQUENCE [LARGE SCALE GENOMIC DNA]</scope>
    <source>
        <strain evidence="14 15">JA575</strain>
    </source>
</reference>
<dbReference type="PANTHER" id="PTHR43831:SF1">
    <property type="entry name" value="ISOBUTYRYL-COA DEHYDROGENASE, MITOCHONDRIAL"/>
    <property type="match status" value="1"/>
</dbReference>
<dbReference type="FunFam" id="1.10.540.10:FF:000026">
    <property type="entry name" value="Acyl-CoA dehydrogenase medium chain"/>
    <property type="match status" value="1"/>
</dbReference>
<evidence type="ECO:0008006" key="17">
    <source>
        <dbReference type="Google" id="ProtNLM"/>
    </source>
</evidence>
<dbReference type="InterPro" id="IPR037069">
    <property type="entry name" value="AcylCoA_DH/ox_N_sf"/>
</dbReference>
<feature type="active site" description="Proton acceptor" evidence="8">
    <location>
        <position position="363"/>
    </location>
</feature>
<dbReference type="PIRSF" id="PIRSF016578">
    <property type="entry name" value="HsaA"/>
    <property type="match status" value="1"/>
</dbReference>
<keyword evidence="5 9" id="KW-0285">Flavoprotein</keyword>
<dbReference type="Proteomes" id="UP000256343">
    <property type="component" value="Unassembled WGS sequence"/>
</dbReference>
<evidence type="ECO:0000256" key="6">
    <source>
        <dbReference type="ARBA" id="ARBA00022827"/>
    </source>
</evidence>
<dbReference type="Gene3D" id="2.40.110.10">
    <property type="entry name" value="Butyryl-CoA Dehydrogenase, subunit A, domain 2"/>
    <property type="match status" value="1"/>
</dbReference>
<dbReference type="PROSITE" id="PS00072">
    <property type="entry name" value="ACYL_COA_DH_1"/>
    <property type="match status" value="1"/>
</dbReference>
<dbReference type="AlphaFoldDB" id="A0A336JI97"/>
<evidence type="ECO:0000259" key="12">
    <source>
        <dbReference type="Pfam" id="PF02771"/>
    </source>
</evidence>
<evidence type="ECO:0000259" key="11">
    <source>
        <dbReference type="Pfam" id="PF02770"/>
    </source>
</evidence>
<dbReference type="GO" id="GO:0050660">
    <property type="term" value="F:flavin adenine dinucleotide binding"/>
    <property type="evidence" value="ECO:0007669"/>
    <property type="project" value="InterPro"/>
</dbReference>
<evidence type="ECO:0000256" key="5">
    <source>
        <dbReference type="ARBA" id="ARBA00022630"/>
    </source>
</evidence>
<dbReference type="CDD" id="cd01162">
    <property type="entry name" value="IBD"/>
    <property type="match status" value="1"/>
</dbReference>
<dbReference type="GO" id="GO:0003995">
    <property type="term" value="F:acyl-CoA dehydrogenase activity"/>
    <property type="evidence" value="ECO:0007669"/>
    <property type="project" value="InterPro"/>
</dbReference>
<dbReference type="GO" id="GO:0009083">
    <property type="term" value="P:branched-chain amino acid catabolic process"/>
    <property type="evidence" value="ECO:0007669"/>
    <property type="project" value="UniProtKB-KW"/>
</dbReference>
<dbReference type="GO" id="GO:0006629">
    <property type="term" value="P:lipid metabolic process"/>
    <property type="evidence" value="ECO:0007669"/>
    <property type="project" value="InterPro"/>
</dbReference>
<dbReference type="Gene3D" id="1.10.540.10">
    <property type="entry name" value="Acyl-CoA dehydrogenase/oxidase, N-terminal domain"/>
    <property type="match status" value="1"/>
</dbReference>
<dbReference type="SUPFAM" id="SSF56645">
    <property type="entry name" value="Acyl-CoA dehydrogenase NM domain-like"/>
    <property type="match status" value="1"/>
</dbReference>
<keyword evidence="16" id="KW-1185">Reference proteome</keyword>
<feature type="domain" description="Acyl-CoA oxidase/dehydrogenase middle" evidence="11">
    <location>
        <begin position="123"/>
        <end position="215"/>
    </location>
</feature>
<dbReference type="InterPro" id="IPR034178">
    <property type="entry name" value="IBD"/>
</dbReference>
<organism evidence="14 15">
    <name type="scientific">Rhodopseudomonas pentothenatexigens</name>
    <dbReference type="NCBI Taxonomy" id="999699"/>
    <lineage>
        <taxon>Bacteria</taxon>
        <taxon>Pseudomonadati</taxon>
        <taxon>Pseudomonadota</taxon>
        <taxon>Alphaproteobacteria</taxon>
        <taxon>Hyphomicrobiales</taxon>
        <taxon>Nitrobacteraceae</taxon>
        <taxon>Rhodopseudomonas</taxon>
    </lineage>
</organism>
<dbReference type="EMBL" id="UFQQ01000002">
    <property type="protein sequence ID" value="SSW89397.1"/>
    <property type="molecule type" value="Genomic_DNA"/>
</dbReference>
<gene>
    <name evidence="13" type="ORF">BJ125_102207</name>
    <name evidence="14" type="ORF">SAMN05892882_102207</name>
</gene>
<dbReference type="InterPro" id="IPR036250">
    <property type="entry name" value="AcylCo_DH-like_C"/>
</dbReference>
<reference evidence="13 16" key="2">
    <citation type="submission" date="2018-07" db="EMBL/GenBank/DDBJ databases">
        <title>Genomic Encyclopedia of Archaeal and Bacterial Type Strains, Phase II (KMG-II): from individual species to whole genera.</title>
        <authorList>
            <person name="Goeker M."/>
        </authorList>
    </citation>
    <scope>NUCLEOTIDE SEQUENCE [LARGE SCALE GENOMIC DNA]</scope>
    <source>
        <strain evidence="13 16">JA575</strain>
    </source>
</reference>